<keyword evidence="3" id="KW-1185">Reference proteome</keyword>
<dbReference type="VEuPathDB" id="PiroplasmaDB:BOVATA_027790"/>
<name>A0A2H6KE70_9APIC</name>
<dbReference type="RefSeq" id="XP_028867529.1">
    <property type="nucleotide sequence ID" value="XM_029011696.1"/>
</dbReference>
<evidence type="ECO:0000313" key="2">
    <source>
        <dbReference type="EMBL" id="GBE61286.1"/>
    </source>
</evidence>
<accession>A0A2H6KE70</accession>
<gene>
    <name evidence="2" type="ORF">BOVATA_027790</name>
</gene>
<dbReference type="EMBL" id="BDSA01000003">
    <property type="protein sequence ID" value="GBE61286.1"/>
    <property type="molecule type" value="Genomic_DNA"/>
</dbReference>
<sequence>MPIGVFYDGQSLSSHKRVCNSQNRMSSLFVFLVLFFASKASAENLREGEVAPVDDTHMTYARWSEFCVKAQKVFNETHDKAAVEVETAGDTATKNTIKAAYESFQATVLKIKQECDKLVALPNTAEQLKFKGQPNEATELDKASRFIGRQVMSAIISAHNHYIIYKVVFNSEKEKRNYVAASKVIDNAILSVKSLSSFATVKRIILSAPAIFAIHSILF</sequence>
<dbReference type="Proteomes" id="UP000236319">
    <property type="component" value="Unassembled WGS sequence"/>
</dbReference>
<comment type="caution">
    <text evidence="2">The sequence shown here is derived from an EMBL/GenBank/DDBJ whole genome shotgun (WGS) entry which is preliminary data.</text>
</comment>
<evidence type="ECO:0000313" key="3">
    <source>
        <dbReference type="Proteomes" id="UP000236319"/>
    </source>
</evidence>
<dbReference type="AlphaFoldDB" id="A0A2H6KE70"/>
<protein>
    <submittedName>
        <fullName evidence="2">Uncharacterized protein</fullName>
    </submittedName>
</protein>
<feature type="chain" id="PRO_5014110838" evidence="1">
    <location>
        <begin position="43"/>
        <end position="219"/>
    </location>
</feature>
<proteinExistence type="predicted"/>
<evidence type="ECO:0000256" key="1">
    <source>
        <dbReference type="SAM" id="SignalP"/>
    </source>
</evidence>
<dbReference type="OrthoDB" id="10468705at2759"/>
<dbReference type="GeneID" id="39875056"/>
<feature type="signal peptide" evidence="1">
    <location>
        <begin position="1"/>
        <end position="42"/>
    </location>
</feature>
<keyword evidence="1" id="KW-0732">Signal</keyword>
<reference evidence="2 3" key="1">
    <citation type="journal article" date="2017" name="BMC Genomics">
        <title>Whole-genome assembly of Babesia ovata and comparative genomics between closely related pathogens.</title>
        <authorList>
            <person name="Yamagishi J."/>
            <person name="Asada M."/>
            <person name="Hakimi H."/>
            <person name="Tanaka T.Q."/>
            <person name="Sugimoto C."/>
            <person name="Kawazu S."/>
        </authorList>
    </citation>
    <scope>NUCLEOTIDE SEQUENCE [LARGE SCALE GENOMIC DNA]</scope>
    <source>
        <strain evidence="2 3">Miyake</strain>
    </source>
</reference>
<organism evidence="2 3">
    <name type="scientific">Babesia ovata</name>
    <dbReference type="NCBI Taxonomy" id="189622"/>
    <lineage>
        <taxon>Eukaryota</taxon>
        <taxon>Sar</taxon>
        <taxon>Alveolata</taxon>
        <taxon>Apicomplexa</taxon>
        <taxon>Aconoidasida</taxon>
        <taxon>Piroplasmida</taxon>
        <taxon>Babesiidae</taxon>
        <taxon>Babesia</taxon>
    </lineage>
</organism>